<dbReference type="SUPFAM" id="SSF88659">
    <property type="entry name" value="Sigma3 and sigma4 domains of RNA polymerase sigma factors"/>
    <property type="match status" value="1"/>
</dbReference>
<keyword evidence="2" id="KW-1185">Reference proteome</keyword>
<dbReference type="Proteomes" id="UP000321491">
    <property type="component" value="Unassembled WGS sequence"/>
</dbReference>
<name>A0A511V0B9_9BACI</name>
<comment type="caution">
    <text evidence="1">The sequence shown here is derived from an EMBL/GenBank/DDBJ whole genome shotgun (WGS) entry which is preliminary data.</text>
</comment>
<evidence type="ECO:0000313" key="1">
    <source>
        <dbReference type="EMBL" id="GEN32357.1"/>
    </source>
</evidence>
<gene>
    <name evidence="1" type="ORF">CQU01_25950</name>
</gene>
<dbReference type="EMBL" id="BJXW01000039">
    <property type="protein sequence ID" value="GEN32357.1"/>
    <property type="molecule type" value="Genomic_DNA"/>
</dbReference>
<reference evidence="1 2" key="1">
    <citation type="submission" date="2019-07" db="EMBL/GenBank/DDBJ databases">
        <title>Whole genome shotgun sequence of Cerasibacillus quisquiliarum NBRC 102429.</title>
        <authorList>
            <person name="Hosoyama A."/>
            <person name="Uohara A."/>
            <person name="Ohji S."/>
            <person name="Ichikawa N."/>
        </authorList>
    </citation>
    <scope>NUCLEOTIDE SEQUENCE [LARGE SCALE GENOMIC DNA]</scope>
    <source>
        <strain evidence="1 2">NBRC 102429</strain>
    </source>
</reference>
<organism evidence="1 2">
    <name type="scientific">Cerasibacillus quisquiliarum</name>
    <dbReference type="NCBI Taxonomy" id="227865"/>
    <lineage>
        <taxon>Bacteria</taxon>
        <taxon>Bacillati</taxon>
        <taxon>Bacillota</taxon>
        <taxon>Bacilli</taxon>
        <taxon>Bacillales</taxon>
        <taxon>Bacillaceae</taxon>
        <taxon>Cerasibacillus</taxon>
    </lineage>
</organism>
<evidence type="ECO:0008006" key="3">
    <source>
        <dbReference type="Google" id="ProtNLM"/>
    </source>
</evidence>
<dbReference type="AlphaFoldDB" id="A0A511V0B9"/>
<proteinExistence type="predicted"/>
<accession>A0A511V0B9</accession>
<dbReference type="InterPro" id="IPR013324">
    <property type="entry name" value="RNA_pol_sigma_r3/r4-like"/>
</dbReference>
<protein>
    <recommendedName>
        <fullName evidence="3">RNA polymerase sigma-70 region 4 domain-containing protein</fullName>
    </recommendedName>
</protein>
<sequence length="206" mass="24313">MEKLTTTLLMNGKQKIINNFFSNKKKALKNPLIYHFLKINENYKLVERAILYPTEHNKSVVENAFKKHYENIVKIKYVKNLIHFYSIDYDKKIRKLKSRFILTLDQEISDEQGITQKELISVQDHAFDNIFNTSLFTFTDNETLITGLKSLTKKQLIILNLIYIKELKLIEIANLLGTTPQNISNQHRKSLNKLYNYLKSGDYHEK</sequence>
<evidence type="ECO:0000313" key="2">
    <source>
        <dbReference type="Proteomes" id="UP000321491"/>
    </source>
</evidence>
<dbReference type="Gene3D" id="1.20.140.160">
    <property type="match status" value="1"/>
</dbReference>
<dbReference type="RefSeq" id="WP_246118117.1">
    <property type="nucleotide sequence ID" value="NZ_BJXW01000039.1"/>
</dbReference>